<proteinExistence type="inferred from homology"/>
<name>A0A3S9ACC8_9BACL</name>
<keyword evidence="3" id="KW-1133">Transmembrane helix</keyword>
<sequence>MAERGRLGELDSLRGIASMSVVIYHSASLLGIMAALPWLYHTPLQILLAGHQAVIFFFLLSGFVLSLPFTEGQSRGYGNFIGRRLIRLYPPYIVSLALGLVLRLLFYRVPINDLWSRPIGWGPIMQHVVMIDQFHQQYFNPVIWSLVMEMRIALIFPFIIWLVMRTNWIWSFLIGLALSIWGIYMHVRYQDSIDFFTNYYDTAHYAFMFIVGAIIAKHRHRLVDSFKRLWIAARIVLSIIAFIVYTWGNNVGWDHWGLKGNLVSDWFTMLTSSFFIIAAIGSIRFKAILHWRPIAFVGRVSYSLYLVHLIVLLVLMNLFTNPSSLLYPDDYDKYYISTYWLLGGTVVISLALAALSYQFVEKPSMRLGRYLMGGRKARPNYQGELSAQQKGS</sequence>
<evidence type="ECO:0000259" key="4">
    <source>
        <dbReference type="Pfam" id="PF01757"/>
    </source>
</evidence>
<comment type="similarity">
    <text evidence="2">Belongs to the acyltransferase 3 family.</text>
</comment>
<dbReference type="RefSeq" id="WP_126019765.1">
    <property type="nucleotide sequence ID" value="NZ_CP034437.1"/>
</dbReference>
<dbReference type="PANTHER" id="PTHR23028">
    <property type="entry name" value="ACETYLTRANSFERASE"/>
    <property type="match status" value="1"/>
</dbReference>
<evidence type="ECO:0000313" key="6">
    <source>
        <dbReference type="Proteomes" id="UP000272528"/>
    </source>
</evidence>
<evidence type="ECO:0000256" key="1">
    <source>
        <dbReference type="ARBA" id="ARBA00004370"/>
    </source>
</evidence>
<feature type="transmembrane region" description="Helical" evidence="3">
    <location>
        <begin position="339"/>
        <end position="360"/>
    </location>
</feature>
<dbReference type="AlphaFoldDB" id="A0A3S9ACC8"/>
<feature type="domain" description="Acyltransferase 3" evidence="4">
    <location>
        <begin position="9"/>
        <end position="354"/>
    </location>
</feature>
<keyword evidence="5" id="KW-0808">Transferase</keyword>
<keyword evidence="3" id="KW-0472">Membrane</keyword>
<gene>
    <name evidence="5" type="ORF">EJC50_29310</name>
</gene>
<evidence type="ECO:0000256" key="2">
    <source>
        <dbReference type="ARBA" id="ARBA00007400"/>
    </source>
</evidence>
<dbReference type="InterPro" id="IPR002656">
    <property type="entry name" value="Acyl_transf_3_dom"/>
</dbReference>
<feature type="transmembrane region" description="Helical" evidence="3">
    <location>
        <begin position="199"/>
        <end position="216"/>
    </location>
</feature>
<comment type="subcellular location">
    <subcellularLocation>
        <location evidence="1">Membrane</location>
    </subcellularLocation>
</comment>
<organism evidence="5 6">
    <name type="scientific">Paenibacillus albus</name>
    <dbReference type="NCBI Taxonomy" id="2495582"/>
    <lineage>
        <taxon>Bacteria</taxon>
        <taxon>Bacillati</taxon>
        <taxon>Bacillota</taxon>
        <taxon>Bacilli</taxon>
        <taxon>Bacillales</taxon>
        <taxon>Paenibacillaceae</taxon>
        <taxon>Paenibacillus</taxon>
    </lineage>
</organism>
<feature type="transmembrane region" description="Helical" evidence="3">
    <location>
        <begin position="168"/>
        <end position="187"/>
    </location>
</feature>
<accession>A0A3S9ACC8</accession>
<dbReference type="InterPro" id="IPR050879">
    <property type="entry name" value="Acyltransferase_3"/>
</dbReference>
<dbReference type="EMBL" id="CP034437">
    <property type="protein sequence ID" value="AZN43331.1"/>
    <property type="molecule type" value="Genomic_DNA"/>
</dbReference>
<feature type="transmembrane region" description="Helical" evidence="3">
    <location>
        <begin position="267"/>
        <end position="288"/>
    </location>
</feature>
<dbReference type="GO" id="GO:0000271">
    <property type="term" value="P:polysaccharide biosynthetic process"/>
    <property type="evidence" value="ECO:0007669"/>
    <property type="project" value="TreeGrafter"/>
</dbReference>
<feature type="transmembrane region" description="Helical" evidence="3">
    <location>
        <begin position="46"/>
        <end position="67"/>
    </location>
</feature>
<keyword evidence="5" id="KW-0012">Acyltransferase</keyword>
<dbReference type="Proteomes" id="UP000272528">
    <property type="component" value="Chromosome"/>
</dbReference>
<dbReference type="KEGG" id="palb:EJC50_29310"/>
<dbReference type="GO" id="GO:0016747">
    <property type="term" value="F:acyltransferase activity, transferring groups other than amino-acyl groups"/>
    <property type="evidence" value="ECO:0007669"/>
    <property type="project" value="InterPro"/>
</dbReference>
<feature type="transmembrane region" description="Helical" evidence="3">
    <location>
        <begin position="21"/>
        <end position="40"/>
    </location>
</feature>
<feature type="transmembrane region" description="Helical" evidence="3">
    <location>
        <begin position="88"/>
        <end position="106"/>
    </location>
</feature>
<dbReference type="GO" id="GO:0016020">
    <property type="term" value="C:membrane"/>
    <property type="evidence" value="ECO:0007669"/>
    <property type="project" value="TreeGrafter"/>
</dbReference>
<keyword evidence="3" id="KW-0812">Transmembrane</keyword>
<feature type="transmembrane region" description="Helical" evidence="3">
    <location>
        <begin position="228"/>
        <end position="247"/>
    </location>
</feature>
<evidence type="ECO:0000256" key="3">
    <source>
        <dbReference type="SAM" id="Phobius"/>
    </source>
</evidence>
<reference evidence="6" key="1">
    <citation type="submission" date="2018-12" db="EMBL/GenBank/DDBJ databases">
        <title>Genome sequence of Peanibacillus sp.</title>
        <authorList>
            <person name="Subramani G."/>
            <person name="Srinivasan S."/>
            <person name="Kim M.K."/>
        </authorList>
    </citation>
    <scope>NUCLEOTIDE SEQUENCE [LARGE SCALE GENOMIC DNA]</scope>
    <source>
        <strain evidence="6">18JY67-1</strain>
    </source>
</reference>
<protein>
    <submittedName>
        <fullName evidence="5">Acyltransferase</fullName>
    </submittedName>
</protein>
<keyword evidence="6" id="KW-1185">Reference proteome</keyword>
<feature type="transmembrane region" description="Helical" evidence="3">
    <location>
        <begin position="142"/>
        <end position="163"/>
    </location>
</feature>
<feature type="transmembrane region" description="Helical" evidence="3">
    <location>
        <begin position="300"/>
        <end position="319"/>
    </location>
</feature>
<evidence type="ECO:0000313" key="5">
    <source>
        <dbReference type="EMBL" id="AZN43331.1"/>
    </source>
</evidence>
<dbReference type="Pfam" id="PF01757">
    <property type="entry name" value="Acyl_transf_3"/>
    <property type="match status" value="1"/>
</dbReference>
<dbReference type="OrthoDB" id="290051at2"/>
<dbReference type="PANTHER" id="PTHR23028:SF53">
    <property type="entry name" value="ACYL_TRANSF_3 DOMAIN-CONTAINING PROTEIN"/>
    <property type="match status" value="1"/>
</dbReference>